<accession>A0ABU3U8L1</accession>
<evidence type="ECO:0000256" key="4">
    <source>
        <dbReference type="ARBA" id="ARBA00023172"/>
    </source>
</evidence>
<gene>
    <name evidence="7" type="primary">rmuC</name>
    <name evidence="7" type="ORF">RXV94_09660</name>
</gene>
<keyword evidence="8" id="KW-1185">Reference proteome</keyword>
<evidence type="ECO:0000256" key="5">
    <source>
        <dbReference type="SAM" id="Coils"/>
    </source>
</evidence>
<keyword evidence="6" id="KW-0812">Transmembrane</keyword>
<evidence type="ECO:0000256" key="3">
    <source>
        <dbReference type="ARBA" id="ARBA00023054"/>
    </source>
</evidence>
<evidence type="ECO:0000256" key="2">
    <source>
        <dbReference type="ARBA" id="ARBA00009840"/>
    </source>
</evidence>
<feature type="transmembrane region" description="Helical" evidence="6">
    <location>
        <begin position="6"/>
        <end position="26"/>
    </location>
</feature>
<sequence length="439" mass="50210">MNDNLTLIIAILISGGIGVYIGFTIAKLKGKSNQSALEERQNLLNQNIAELKENQNKIELERESIRKEKDLLNSELVRRNSEFENLQTKLQEQKSEVEKLQEKFTKEFENLANKILDEKSEKFTLQNKENIKQILNPLQEKIKTFEDKVEKSQKESISMHSALKEQLLGLKDLNLQMTKEATNLTKALKGDSKMQGNWGELVLERVLEKSGLEKDREYFVQQSFTNQNGSRVMPDVVLHLPDNKRMIIDSKVSLTDYERFVNADEDDRPQFLKSHVNSIKKHVDQLSDKKYEDLYDIESPDFVLMFIPIEPAFAIAINEDNTLYNKAFEKNIVIVTPSTLLATLRTIDTMWNNEKQQQNAIEIARQAGALYDKFEGLVSDLTGIGKKLDSAKTDYSSAMNKLVEGKGNLIKSVEKLKKLGAKAKKSLPENILKRSELNN</sequence>
<dbReference type="PANTHER" id="PTHR30563:SF0">
    <property type="entry name" value="DNA RECOMBINATION PROTEIN RMUC"/>
    <property type="match status" value="1"/>
</dbReference>
<feature type="coiled-coil region" evidence="5">
    <location>
        <begin position="34"/>
        <end position="110"/>
    </location>
</feature>
<dbReference type="Pfam" id="PF02646">
    <property type="entry name" value="RmuC"/>
    <property type="match status" value="1"/>
</dbReference>
<protein>
    <submittedName>
        <fullName evidence="7">DNA recombination protein RmuC</fullName>
    </submittedName>
</protein>
<comment type="caution">
    <text evidence="7">The sequence shown here is derived from an EMBL/GenBank/DDBJ whole genome shotgun (WGS) entry which is preliminary data.</text>
</comment>
<dbReference type="Proteomes" id="UP001268651">
    <property type="component" value="Unassembled WGS sequence"/>
</dbReference>
<dbReference type="EMBL" id="JAWHTF010000005">
    <property type="protein sequence ID" value="MDU8886425.1"/>
    <property type="molecule type" value="Genomic_DNA"/>
</dbReference>
<comment type="function">
    <text evidence="1">Involved in DNA recombination.</text>
</comment>
<dbReference type="RefSeq" id="WP_316662459.1">
    <property type="nucleotide sequence ID" value="NZ_JAWHTF010000005.1"/>
</dbReference>
<evidence type="ECO:0000313" key="7">
    <source>
        <dbReference type="EMBL" id="MDU8886425.1"/>
    </source>
</evidence>
<organism evidence="7 8">
    <name type="scientific">Gilvirhabdus luticola</name>
    <dbReference type="NCBI Taxonomy" id="3079858"/>
    <lineage>
        <taxon>Bacteria</taxon>
        <taxon>Pseudomonadati</taxon>
        <taxon>Bacteroidota</taxon>
        <taxon>Flavobacteriia</taxon>
        <taxon>Flavobacteriales</taxon>
        <taxon>Flavobacteriaceae</taxon>
        <taxon>Gilvirhabdus</taxon>
    </lineage>
</organism>
<keyword evidence="4" id="KW-0233">DNA recombination</keyword>
<comment type="similarity">
    <text evidence="2">Belongs to the RmuC family.</text>
</comment>
<dbReference type="PANTHER" id="PTHR30563">
    <property type="entry name" value="DNA RECOMBINATION PROTEIN RMUC"/>
    <property type="match status" value="1"/>
</dbReference>
<keyword evidence="6" id="KW-1133">Transmembrane helix</keyword>
<name>A0ABU3U8L1_9FLAO</name>
<evidence type="ECO:0000256" key="1">
    <source>
        <dbReference type="ARBA" id="ARBA00003416"/>
    </source>
</evidence>
<reference evidence="7 8" key="1">
    <citation type="submission" date="2023-10" db="EMBL/GenBank/DDBJ databases">
        <title>Marimonas sp. nov. isolated from tidal mud flat.</title>
        <authorList>
            <person name="Jaincy N.J."/>
            <person name="Srinivasan S."/>
            <person name="Lee S.-S."/>
        </authorList>
    </citation>
    <scope>NUCLEOTIDE SEQUENCE [LARGE SCALE GENOMIC DNA]</scope>
    <source>
        <strain evidence="7 8">MJ-SS3</strain>
    </source>
</reference>
<keyword evidence="3 5" id="KW-0175">Coiled coil</keyword>
<dbReference type="InterPro" id="IPR003798">
    <property type="entry name" value="DNA_recombination_RmuC"/>
</dbReference>
<evidence type="ECO:0000256" key="6">
    <source>
        <dbReference type="SAM" id="Phobius"/>
    </source>
</evidence>
<evidence type="ECO:0000313" key="8">
    <source>
        <dbReference type="Proteomes" id="UP001268651"/>
    </source>
</evidence>
<keyword evidence="6" id="KW-0472">Membrane</keyword>
<proteinExistence type="inferred from homology"/>